<evidence type="ECO:0000313" key="3">
    <source>
        <dbReference type="Proteomes" id="UP000276215"/>
    </source>
</evidence>
<dbReference type="EMBL" id="ML120415">
    <property type="protein sequence ID" value="RPA96342.1"/>
    <property type="molecule type" value="Genomic_DNA"/>
</dbReference>
<accession>A0A3N4JDL1</accession>
<proteinExistence type="predicted"/>
<dbReference type="Pfam" id="PF00023">
    <property type="entry name" value="Ank"/>
    <property type="match status" value="1"/>
</dbReference>
<keyword evidence="3" id="KW-1185">Reference proteome</keyword>
<dbReference type="Gene3D" id="1.25.40.20">
    <property type="entry name" value="Ankyrin repeat-containing domain"/>
    <property type="match status" value="1"/>
</dbReference>
<name>A0A3N4JDL1_9PEZI</name>
<dbReference type="SUPFAM" id="SSF48403">
    <property type="entry name" value="Ankyrin repeat"/>
    <property type="match status" value="1"/>
</dbReference>
<protein>
    <submittedName>
        <fullName evidence="2">Uncharacterized protein</fullName>
    </submittedName>
</protein>
<dbReference type="OrthoDB" id="426293at2759"/>
<dbReference type="InterPro" id="IPR036770">
    <property type="entry name" value="Ankyrin_rpt-contain_sf"/>
</dbReference>
<dbReference type="Proteomes" id="UP000276215">
    <property type="component" value="Unassembled WGS sequence"/>
</dbReference>
<reference evidence="2 3" key="1">
    <citation type="journal article" date="2018" name="Nat. Ecol. Evol.">
        <title>Pezizomycetes genomes reveal the molecular basis of ectomycorrhizal truffle lifestyle.</title>
        <authorList>
            <person name="Murat C."/>
            <person name="Payen T."/>
            <person name="Noel B."/>
            <person name="Kuo A."/>
            <person name="Morin E."/>
            <person name="Chen J."/>
            <person name="Kohler A."/>
            <person name="Krizsan K."/>
            <person name="Balestrini R."/>
            <person name="Da Silva C."/>
            <person name="Montanini B."/>
            <person name="Hainaut M."/>
            <person name="Levati E."/>
            <person name="Barry K.W."/>
            <person name="Belfiori B."/>
            <person name="Cichocki N."/>
            <person name="Clum A."/>
            <person name="Dockter R.B."/>
            <person name="Fauchery L."/>
            <person name="Guy J."/>
            <person name="Iotti M."/>
            <person name="Le Tacon F."/>
            <person name="Lindquist E.A."/>
            <person name="Lipzen A."/>
            <person name="Malagnac F."/>
            <person name="Mello A."/>
            <person name="Molinier V."/>
            <person name="Miyauchi S."/>
            <person name="Poulain J."/>
            <person name="Riccioni C."/>
            <person name="Rubini A."/>
            <person name="Sitrit Y."/>
            <person name="Splivallo R."/>
            <person name="Traeger S."/>
            <person name="Wang M."/>
            <person name="Zifcakova L."/>
            <person name="Wipf D."/>
            <person name="Zambonelli A."/>
            <person name="Paolocci F."/>
            <person name="Nowrousian M."/>
            <person name="Ottonello S."/>
            <person name="Baldrian P."/>
            <person name="Spatafora J.W."/>
            <person name="Henrissat B."/>
            <person name="Nagy L.G."/>
            <person name="Aury J.M."/>
            <person name="Wincker P."/>
            <person name="Grigoriev I.V."/>
            <person name="Bonfante P."/>
            <person name="Martin F.M."/>
        </authorList>
    </citation>
    <scope>NUCLEOTIDE SEQUENCE [LARGE SCALE GENOMIC DNA]</scope>
    <source>
        <strain evidence="2 3">120613-1</strain>
    </source>
</reference>
<gene>
    <name evidence="2" type="ORF">L873DRAFT_1791688</name>
</gene>
<feature type="compositionally biased region" description="Polar residues" evidence="1">
    <location>
        <begin position="151"/>
        <end position="163"/>
    </location>
</feature>
<dbReference type="InterPro" id="IPR002110">
    <property type="entry name" value="Ankyrin_rpt"/>
</dbReference>
<evidence type="ECO:0000313" key="2">
    <source>
        <dbReference type="EMBL" id="RPA96342.1"/>
    </source>
</evidence>
<dbReference type="AlphaFoldDB" id="A0A3N4JDL1"/>
<feature type="region of interest" description="Disordered" evidence="1">
    <location>
        <begin position="135"/>
        <end position="163"/>
    </location>
</feature>
<sequence length="163" mass="18051">MAVECLLGHNAYIKAVIRALETPLMRASQCDQAEVVWMLLANKKTDVNKRDLLGLSALYWAASMRCVKATAAFLEDPRVNANQRAPRRYFGESNTPLRAAWNNRHGEIVKMFERLDLEWRDGQSRWNCHGYSSGNEGCSDVSPLPAADGCETTSSSPTATGSD</sequence>
<organism evidence="2 3">
    <name type="scientific">Choiromyces venosus 120613-1</name>
    <dbReference type="NCBI Taxonomy" id="1336337"/>
    <lineage>
        <taxon>Eukaryota</taxon>
        <taxon>Fungi</taxon>
        <taxon>Dikarya</taxon>
        <taxon>Ascomycota</taxon>
        <taxon>Pezizomycotina</taxon>
        <taxon>Pezizomycetes</taxon>
        <taxon>Pezizales</taxon>
        <taxon>Tuberaceae</taxon>
        <taxon>Choiromyces</taxon>
    </lineage>
</organism>
<evidence type="ECO:0000256" key="1">
    <source>
        <dbReference type="SAM" id="MobiDB-lite"/>
    </source>
</evidence>